<dbReference type="InterPro" id="IPR052282">
    <property type="entry name" value="Starch-active_LPMO"/>
</dbReference>
<evidence type="ECO:0000256" key="8">
    <source>
        <dbReference type="SAM" id="SignalP"/>
    </source>
</evidence>
<sequence length="333" mass="34113">MHSFIGLSAVLAVVPFVRGHGTVTDPPARAPGTAFKAACGEQVFNNQKGDNKGNVQGELQIAMNQKDYNAAQCNLFMCKGFMFQDNMANVQTYTANQVVPIKVAITAPHTGTANVSIVDTKSNAVIGQPLISFNDYASNAHAIPANNTAFSITMPDVSSQCGTAGNCVVQWFWNAQDAKQTYEACIDFTMGGGANKLKKRQQTSSPKQMESMTNGPQTTMSMVVTGVGKTSATSSAAGVKATGKAGANNATMSGESMSMKMSGTAAASATGMISMSGMSGMTGMTGMTGMAGMTSTASSAGAAQTTSSASSLQLSSAPLMALFVASLALLAAF</sequence>
<accession>A0A6A6U2K9</accession>
<evidence type="ECO:0000256" key="2">
    <source>
        <dbReference type="ARBA" id="ARBA00022723"/>
    </source>
</evidence>
<dbReference type="GO" id="GO:0046872">
    <property type="term" value="F:metal ion binding"/>
    <property type="evidence" value="ECO:0007669"/>
    <property type="project" value="UniProtKB-KW"/>
</dbReference>
<dbReference type="Proteomes" id="UP000799302">
    <property type="component" value="Unassembled WGS sequence"/>
</dbReference>
<keyword evidence="8" id="KW-0732">Signal</keyword>
<keyword evidence="2" id="KW-0479">Metal-binding</keyword>
<dbReference type="InterPro" id="IPR004302">
    <property type="entry name" value="Cellulose/chitin-bd_N"/>
</dbReference>
<evidence type="ECO:0000313" key="10">
    <source>
        <dbReference type="EMBL" id="KAF2665368.1"/>
    </source>
</evidence>
<proteinExistence type="inferred from homology"/>
<keyword evidence="4" id="KW-1015">Disulfide bond</keyword>
<evidence type="ECO:0000256" key="4">
    <source>
        <dbReference type="ARBA" id="ARBA00023157"/>
    </source>
</evidence>
<evidence type="ECO:0000256" key="7">
    <source>
        <dbReference type="SAM" id="MobiDB-lite"/>
    </source>
</evidence>
<reference evidence="10" key="1">
    <citation type="journal article" date="2020" name="Stud. Mycol.">
        <title>101 Dothideomycetes genomes: a test case for predicting lifestyles and emergence of pathogens.</title>
        <authorList>
            <person name="Haridas S."/>
            <person name="Albert R."/>
            <person name="Binder M."/>
            <person name="Bloem J."/>
            <person name="Labutti K."/>
            <person name="Salamov A."/>
            <person name="Andreopoulos B."/>
            <person name="Baker S."/>
            <person name="Barry K."/>
            <person name="Bills G."/>
            <person name="Bluhm B."/>
            <person name="Cannon C."/>
            <person name="Castanera R."/>
            <person name="Culley D."/>
            <person name="Daum C."/>
            <person name="Ezra D."/>
            <person name="Gonzalez J."/>
            <person name="Henrissat B."/>
            <person name="Kuo A."/>
            <person name="Liang C."/>
            <person name="Lipzen A."/>
            <person name="Lutzoni F."/>
            <person name="Magnuson J."/>
            <person name="Mondo S."/>
            <person name="Nolan M."/>
            <person name="Ohm R."/>
            <person name="Pangilinan J."/>
            <person name="Park H.-J."/>
            <person name="Ramirez L."/>
            <person name="Alfaro M."/>
            <person name="Sun H."/>
            <person name="Tritt A."/>
            <person name="Yoshinaga Y."/>
            <person name="Zwiers L.-H."/>
            <person name="Turgeon B."/>
            <person name="Goodwin S."/>
            <person name="Spatafora J."/>
            <person name="Crous P."/>
            <person name="Grigoriev I."/>
        </authorList>
    </citation>
    <scope>NUCLEOTIDE SEQUENCE</scope>
    <source>
        <strain evidence="10">CBS 115976</strain>
    </source>
</reference>
<evidence type="ECO:0000259" key="9">
    <source>
        <dbReference type="Pfam" id="PF03067"/>
    </source>
</evidence>
<dbReference type="OrthoDB" id="120613at2759"/>
<dbReference type="PANTHER" id="PTHR36575:SF2">
    <property type="entry name" value="CHITIN-BINDING TYPE-4 DOMAIN-CONTAINING PROTEIN-RELATED"/>
    <property type="match status" value="1"/>
</dbReference>
<evidence type="ECO:0000256" key="3">
    <source>
        <dbReference type="ARBA" id="ARBA00023008"/>
    </source>
</evidence>
<evidence type="ECO:0000313" key="11">
    <source>
        <dbReference type="Proteomes" id="UP000799302"/>
    </source>
</evidence>
<dbReference type="PANTHER" id="PTHR36575">
    <property type="entry name" value="BINDING PROTEIN, PUTATIVE (AFU_ORTHOLOGUE AFUA_1G14430)-RELATED"/>
    <property type="match status" value="1"/>
</dbReference>
<evidence type="ECO:0000256" key="6">
    <source>
        <dbReference type="ARBA" id="ARBA00034311"/>
    </source>
</evidence>
<dbReference type="EMBL" id="MU004240">
    <property type="protein sequence ID" value="KAF2665368.1"/>
    <property type="molecule type" value="Genomic_DNA"/>
</dbReference>
<dbReference type="Pfam" id="PF03067">
    <property type="entry name" value="LPMO_10"/>
    <property type="match status" value="1"/>
</dbReference>
<feature type="region of interest" description="Disordered" evidence="7">
    <location>
        <begin position="196"/>
        <end position="216"/>
    </location>
</feature>
<feature type="chain" id="PRO_5025627521" description="Chitin-binding type-4 domain-containing protein" evidence="8">
    <location>
        <begin position="20"/>
        <end position="333"/>
    </location>
</feature>
<gene>
    <name evidence="10" type="ORF">BT63DRAFT_463633</name>
</gene>
<feature type="signal peptide" evidence="8">
    <location>
        <begin position="1"/>
        <end position="19"/>
    </location>
</feature>
<feature type="compositionally biased region" description="Polar residues" evidence="7">
    <location>
        <begin position="202"/>
        <end position="216"/>
    </location>
</feature>
<feature type="domain" description="Chitin-binding type-4" evidence="9">
    <location>
        <begin position="20"/>
        <end position="188"/>
    </location>
</feature>
<dbReference type="AlphaFoldDB" id="A0A6A6U2K9"/>
<protein>
    <recommendedName>
        <fullName evidence="9">Chitin-binding type-4 domain-containing protein</fullName>
    </recommendedName>
</protein>
<keyword evidence="5" id="KW-0325">Glycoprotein</keyword>
<keyword evidence="3" id="KW-0186">Copper</keyword>
<dbReference type="Gene3D" id="2.70.50.70">
    <property type="match status" value="1"/>
</dbReference>
<keyword evidence="11" id="KW-1185">Reference proteome</keyword>
<comment type="cofactor">
    <cofactor evidence="1">
        <name>Cu(2+)</name>
        <dbReference type="ChEBI" id="CHEBI:29036"/>
    </cofactor>
</comment>
<organism evidence="10 11">
    <name type="scientific">Microthyrium microscopicum</name>
    <dbReference type="NCBI Taxonomy" id="703497"/>
    <lineage>
        <taxon>Eukaryota</taxon>
        <taxon>Fungi</taxon>
        <taxon>Dikarya</taxon>
        <taxon>Ascomycota</taxon>
        <taxon>Pezizomycotina</taxon>
        <taxon>Dothideomycetes</taxon>
        <taxon>Dothideomycetes incertae sedis</taxon>
        <taxon>Microthyriales</taxon>
        <taxon>Microthyriaceae</taxon>
        <taxon>Microthyrium</taxon>
    </lineage>
</organism>
<evidence type="ECO:0000256" key="5">
    <source>
        <dbReference type="ARBA" id="ARBA00023180"/>
    </source>
</evidence>
<evidence type="ECO:0000256" key="1">
    <source>
        <dbReference type="ARBA" id="ARBA00001973"/>
    </source>
</evidence>
<name>A0A6A6U2K9_9PEZI</name>
<comment type="similarity">
    <text evidence="6">Belongs to the polysaccharide monooxygenase AA13 family.</text>
</comment>